<dbReference type="InterPro" id="IPR013767">
    <property type="entry name" value="PAS_fold"/>
</dbReference>
<dbReference type="NCBIfam" id="TIGR00229">
    <property type="entry name" value="sensory_box"/>
    <property type="match status" value="1"/>
</dbReference>
<dbReference type="Pfam" id="PF00072">
    <property type="entry name" value="Response_reg"/>
    <property type="match status" value="1"/>
</dbReference>
<dbReference type="Pfam" id="PF00989">
    <property type="entry name" value="PAS"/>
    <property type="match status" value="1"/>
</dbReference>
<dbReference type="PROSITE" id="PS50112">
    <property type="entry name" value="PAS"/>
    <property type="match status" value="1"/>
</dbReference>
<dbReference type="PANTHER" id="PTHR44591">
    <property type="entry name" value="STRESS RESPONSE REGULATOR PROTEIN 1"/>
    <property type="match status" value="1"/>
</dbReference>
<dbReference type="CDD" id="cd17534">
    <property type="entry name" value="REC_DC-like"/>
    <property type="match status" value="1"/>
</dbReference>
<dbReference type="InterPro" id="IPR000014">
    <property type="entry name" value="PAS"/>
</dbReference>
<keyword evidence="1 2" id="KW-0597">Phosphoprotein</keyword>
<evidence type="ECO:0000313" key="6">
    <source>
        <dbReference type="Proteomes" id="UP001168338"/>
    </source>
</evidence>
<feature type="modified residue" description="4-aspartylphosphate" evidence="2">
    <location>
        <position position="55"/>
    </location>
</feature>
<evidence type="ECO:0000256" key="1">
    <source>
        <dbReference type="ARBA" id="ARBA00022553"/>
    </source>
</evidence>
<evidence type="ECO:0000313" key="5">
    <source>
        <dbReference type="EMBL" id="MDN7025321.1"/>
    </source>
</evidence>
<dbReference type="SUPFAM" id="SSF55785">
    <property type="entry name" value="PYP-like sensor domain (PAS domain)"/>
    <property type="match status" value="1"/>
</dbReference>
<dbReference type="PANTHER" id="PTHR44591:SF3">
    <property type="entry name" value="RESPONSE REGULATORY DOMAIN-CONTAINING PROTEIN"/>
    <property type="match status" value="1"/>
</dbReference>
<dbReference type="Gene3D" id="3.40.50.2300">
    <property type="match status" value="1"/>
</dbReference>
<dbReference type="InterPro" id="IPR001789">
    <property type="entry name" value="Sig_transdc_resp-reg_receiver"/>
</dbReference>
<dbReference type="RefSeq" id="WP_301664472.1">
    <property type="nucleotide sequence ID" value="NZ_VCYH01000007.1"/>
</dbReference>
<dbReference type="CDD" id="cd00130">
    <property type="entry name" value="PAS"/>
    <property type="match status" value="1"/>
</dbReference>
<dbReference type="InterPro" id="IPR035965">
    <property type="entry name" value="PAS-like_dom_sf"/>
</dbReference>
<dbReference type="SMART" id="SM00091">
    <property type="entry name" value="PAS"/>
    <property type="match status" value="1"/>
</dbReference>
<gene>
    <name evidence="5" type="ORF">FGU65_10520</name>
</gene>
<dbReference type="InterPro" id="IPR050595">
    <property type="entry name" value="Bact_response_regulator"/>
</dbReference>
<keyword evidence="6" id="KW-1185">Reference proteome</keyword>
<organism evidence="5 6">
    <name type="scientific">Methanoculleus frigidifontis</name>
    <dbReference type="NCBI Taxonomy" id="2584085"/>
    <lineage>
        <taxon>Archaea</taxon>
        <taxon>Methanobacteriati</taxon>
        <taxon>Methanobacteriota</taxon>
        <taxon>Stenosarchaea group</taxon>
        <taxon>Methanomicrobia</taxon>
        <taxon>Methanomicrobiales</taxon>
        <taxon>Methanomicrobiaceae</taxon>
        <taxon>Methanoculleus</taxon>
    </lineage>
</organism>
<dbReference type="SUPFAM" id="SSF52172">
    <property type="entry name" value="CheY-like"/>
    <property type="match status" value="1"/>
</dbReference>
<evidence type="ECO:0000259" key="3">
    <source>
        <dbReference type="PROSITE" id="PS50110"/>
    </source>
</evidence>
<protein>
    <submittedName>
        <fullName evidence="5">Response regulator</fullName>
    </submittedName>
</protein>
<dbReference type="Proteomes" id="UP001168338">
    <property type="component" value="Unassembled WGS sequence"/>
</dbReference>
<name>A0ABT8MBQ3_9EURY</name>
<evidence type="ECO:0000256" key="2">
    <source>
        <dbReference type="PROSITE-ProRule" id="PRU00169"/>
    </source>
</evidence>
<sequence length="264" mass="28601">MAKTRILVVEDDSIICNLVELMLRKLDYAVVGGVSSGEEAIACVAEAQPDLVLMDVNLDGKLDGIETGTFLYTIFNIPVVFLTGSIDNETIQRAKVAEPFGYLTKPFTKDEIYSTIEIALNNFRVNRSAKGGNERDLRGLMHADEGIVITDAKGEVLFLNPSAENLTGWKRQHAVMRPLKEVLHVHDQSGLAGGAFIDKAVREALIVGVERVGTLTSRGGKQRIVRMKFSPVRGRSGNVVSLITSMQQQFSGPLGASSARASGV</sequence>
<accession>A0ABT8MBQ3</accession>
<dbReference type="EMBL" id="VCYH01000007">
    <property type="protein sequence ID" value="MDN7025321.1"/>
    <property type="molecule type" value="Genomic_DNA"/>
</dbReference>
<dbReference type="PROSITE" id="PS50110">
    <property type="entry name" value="RESPONSE_REGULATORY"/>
    <property type="match status" value="1"/>
</dbReference>
<evidence type="ECO:0000259" key="4">
    <source>
        <dbReference type="PROSITE" id="PS50112"/>
    </source>
</evidence>
<comment type="caution">
    <text evidence="5">The sequence shown here is derived from an EMBL/GenBank/DDBJ whole genome shotgun (WGS) entry which is preliminary data.</text>
</comment>
<proteinExistence type="predicted"/>
<dbReference type="SMART" id="SM00448">
    <property type="entry name" value="REC"/>
    <property type="match status" value="1"/>
</dbReference>
<dbReference type="InterPro" id="IPR011006">
    <property type="entry name" value="CheY-like_superfamily"/>
</dbReference>
<reference evidence="5" key="1">
    <citation type="submission" date="2019-05" db="EMBL/GenBank/DDBJ databases">
        <title>Methanoculleus sp. FWC-SCC1, a methanogenic archaeon isolated from deep marine cold seep.</title>
        <authorList>
            <person name="Chen Y.-W."/>
            <person name="Chen S.-C."/>
            <person name="Teng N.-H."/>
            <person name="Lai M.-C."/>
        </authorList>
    </citation>
    <scope>NUCLEOTIDE SEQUENCE</scope>
    <source>
        <strain evidence="5">FWC-SCC1</strain>
    </source>
</reference>
<feature type="domain" description="PAS" evidence="4">
    <location>
        <begin position="133"/>
        <end position="204"/>
    </location>
</feature>
<feature type="domain" description="Response regulatory" evidence="3">
    <location>
        <begin position="5"/>
        <end position="120"/>
    </location>
</feature>
<dbReference type="Gene3D" id="3.30.450.20">
    <property type="entry name" value="PAS domain"/>
    <property type="match status" value="1"/>
</dbReference>